<protein>
    <submittedName>
        <fullName evidence="3">Uncharacterized protein</fullName>
    </submittedName>
</protein>
<keyword evidence="2" id="KW-0472">Membrane</keyword>
<evidence type="ECO:0000256" key="2">
    <source>
        <dbReference type="SAM" id="Phobius"/>
    </source>
</evidence>
<dbReference type="OrthoDB" id="3378428at2"/>
<comment type="caution">
    <text evidence="3">The sequence shown here is derived from an EMBL/GenBank/DDBJ whole genome shotgun (WGS) entry which is preliminary data.</text>
</comment>
<dbReference type="RefSeq" id="WP_133868175.1">
    <property type="nucleotide sequence ID" value="NZ_SOAU01000001.1"/>
</dbReference>
<keyword evidence="2" id="KW-0812">Transmembrane</keyword>
<dbReference type="EMBL" id="SOAU01000001">
    <property type="protein sequence ID" value="TDT15744.1"/>
    <property type="molecule type" value="Genomic_DNA"/>
</dbReference>
<feature type="region of interest" description="Disordered" evidence="1">
    <location>
        <begin position="1"/>
        <end position="21"/>
    </location>
</feature>
<feature type="transmembrane region" description="Helical" evidence="2">
    <location>
        <begin position="180"/>
        <end position="213"/>
    </location>
</feature>
<dbReference type="AlphaFoldDB" id="A0A4R7HYI7"/>
<evidence type="ECO:0000313" key="3">
    <source>
        <dbReference type="EMBL" id="TDT15744.1"/>
    </source>
</evidence>
<reference evidence="3 4" key="1">
    <citation type="submission" date="2019-03" db="EMBL/GenBank/DDBJ databases">
        <title>Sequencing the genomes of 1000 actinobacteria strains.</title>
        <authorList>
            <person name="Klenk H.-P."/>
        </authorList>
    </citation>
    <scope>NUCLEOTIDE SEQUENCE [LARGE SCALE GENOMIC DNA]</scope>
    <source>
        <strain evidence="3 4">DSM 18936</strain>
    </source>
</reference>
<keyword evidence="4" id="KW-1185">Reference proteome</keyword>
<keyword evidence="2" id="KW-1133">Transmembrane helix</keyword>
<sequence>MSDTATNPATDPSSASPDGPSDVITITRSGVDKFLIALGAVVTIVLVVAGALLMYASNFTADYVSDELTAQGITFPSAEALAEEGRDDLAEYGGELVDTGKEAEAYSSYIAGHIEGIGGGLSYAELGAPQSEANAAVQDAVASGASEAEIDELQAAADEITGTRDTVLKGEILRGTLLNVYAWATVGQIAGIAAWVAFGAALVCLILVIAGLVHMRRQSSTT</sequence>
<proteinExistence type="predicted"/>
<evidence type="ECO:0000256" key="1">
    <source>
        <dbReference type="SAM" id="MobiDB-lite"/>
    </source>
</evidence>
<accession>A0A4R7HYI7</accession>
<organism evidence="3 4">
    <name type="scientific">Ilumatobacter fluminis</name>
    <dbReference type="NCBI Taxonomy" id="467091"/>
    <lineage>
        <taxon>Bacteria</taxon>
        <taxon>Bacillati</taxon>
        <taxon>Actinomycetota</taxon>
        <taxon>Acidimicrobiia</taxon>
        <taxon>Acidimicrobiales</taxon>
        <taxon>Ilumatobacteraceae</taxon>
        <taxon>Ilumatobacter</taxon>
    </lineage>
</organism>
<name>A0A4R7HYI7_9ACTN</name>
<gene>
    <name evidence="3" type="ORF">BDK89_1322</name>
</gene>
<feature type="transmembrane region" description="Helical" evidence="2">
    <location>
        <begin position="34"/>
        <end position="56"/>
    </location>
</feature>
<evidence type="ECO:0000313" key="4">
    <source>
        <dbReference type="Proteomes" id="UP000294558"/>
    </source>
</evidence>
<dbReference type="Proteomes" id="UP000294558">
    <property type="component" value="Unassembled WGS sequence"/>
</dbReference>